<gene>
    <name evidence="2" type="ORF">BN990_04505</name>
</gene>
<dbReference type="EMBL" id="CCDP010000005">
    <property type="protein sequence ID" value="CDQ42125.1"/>
    <property type="molecule type" value="Genomic_DNA"/>
</dbReference>
<keyword evidence="3" id="KW-1185">Reference proteome</keyword>
<dbReference type="eggNOG" id="ENOG503460Z">
    <property type="taxonomic scope" value="Bacteria"/>
</dbReference>
<feature type="coiled-coil region" evidence="1">
    <location>
        <begin position="41"/>
        <end position="68"/>
    </location>
</feature>
<dbReference type="STRING" id="1462526.BN990_04505"/>
<proteinExistence type="predicted"/>
<reference evidence="2 3" key="1">
    <citation type="submission" date="2014-03" db="EMBL/GenBank/DDBJ databases">
        <authorList>
            <person name="Urmite Genomes U."/>
        </authorList>
    </citation>
    <scope>NUCLEOTIDE SEQUENCE [LARGE SCALE GENOMIC DNA]</scope>
    <source>
        <strain evidence="2 3">Vm-5</strain>
    </source>
</reference>
<sequence precursor="true">MLLRMNRIESSVLLLQMAISRKNVRNTFKRNYNKVESKELLSSFDEVKEVLEIEIEQTEEDQGEVLRDYHFNIKEIKMISSYLENYVPMLQNTAEQSGNMLEEDKQLINTLYCIRDRTKGLLDVVHA</sequence>
<accession>A0A024QIV3</accession>
<evidence type="ECO:0000256" key="1">
    <source>
        <dbReference type="SAM" id="Coils"/>
    </source>
</evidence>
<comment type="caution">
    <text evidence="2">The sequence shown here is derived from an EMBL/GenBank/DDBJ whole genome shotgun (WGS) entry which is preliminary data.</text>
</comment>
<dbReference type="Proteomes" id="UP000028875">
    <property type="component" value="Unassembled WGS sequence"/>
</dbReference>
<keyword evidence="1" id="KW-0175">Coiled coil</keyword>
<name>A0A024QIV3_9BACI</name>
<dbReference type="OrthoDB" id="2972608at2"/>
<organism evidence="2 3">
    <name type="scientific">Virgibacillus massiliensis</name>
    <dbReference type="NCBI Taxonomy" id="1462526"/>
    <lineage>
        <taxon>Bacteria</taxon>
        <taxon>Bacillati</taxon>
        <taxon>Bacillota</taxon>
        <taxon>Bacilli</taxon>
        <taxon>Bacillales</taxon>
        <taxon>Bacillaceae</taxon>
        <taxon>Virgibacillus</taxon>
    </lineage>
</organism>
<evidence type="ECO:0000313" key="2">
    <source>
        <dbReference type="EMBL" id="CDQ42125.1"/>
    </source>
</evidence>
<protein>
    <submittedName>
        <fullName evidence="2">Uncharacterized protein</fullName>
    </submittedName>
</protein>
<dbReference type="AlphaFoldDB" id="A0A024QIV3"/>
<dbReference type="RefSeq" id="WP_038247521.1">
    <property type="nucleotide sequence ID" value="NZ_BNER01000014.1"/>
</dbReference>
<evidence type="ECO:0000313" key="3">
    <source>
        <dbReference type="Proteomes" id="UP000028875"/>
    </source>
</evidence>
<reference evidence="3" key="2">
    <citation type="submission" date="2014-05" db="EMBL/GenBank/DDBJ databases">
        <title>Draft genome sequence of Virgibacillus massiliensis Vm-5.</title>
        <authorList>
            <person name="Khelaifia S."/>
            <person name="Croce O."/>
            <person name="Lagier J.C."/>
            <person name="Raoult D."/>
        </authorList>
    </citation>
    <scope>NUCLEOTIDE SEQUENCE [LARGE SCALE GENOMIC DNA]</scope>
    <source>
        <strain evidence="3">Vm-5</strain>
    </source>
</reference>